<dbReference type="Pfam" id="PF00293">
    <property type="entry name" value="NUDIX"/>
    <property type="match status" value="1"/>
</dbReference>
<comment type="cofactor">
    <cofactor evidence="1">
        <name>Mg(2+)</name>
        <dbReference type="ChEBI" id="CHEBI:18420"/>
    </cofactor>
</comment>
<evidence type="ECO:0000313" key="6">
    <source>
        <dbReference type="EMBL" id="KAB7519851.1"/>
    </source>
</evidence>
<dbReference type="Proteomes" id="UP000326865">
    <property type="component" value="Unassembled WGS sequence"/>
</dbReference>
<dbReference type="EMBL" id="QKKZ01000001">
    <property type="protein sequence ID" value="KAB7515764.1"/>
    <property type="molecule type" value="Genomic_DNA"/>
</dbReference>
<dbReference type="PROSITE" id="PS51462">
    <property type="entry name" value="NUDIX"/>
    <property type="match status" value="1"/>
</dbReference>
<name>A0A5N5ULQ3_9EURY</name>
<evidence type="ECO:0000313" key="7">
    <source>
        <dbReference type="Proteomes" id="UP000326207"/>
    </source>
</evidence>
<evidence type="ECO:0000313" key="8">
    <source>
        <dbReference type="Proteomes" id="UP000326302"/>
    </source>
</evidence>
<dbReference type="PANTHER" id="PTHR43046">
    <property type="entry name" value="GDP-MANNOSE MANNOSYL HYDROLASE"/>
    <property type="match status" value="1"/>
</dbReference>
<comment type="caution">
    <text evidence="6">The sequence shown here is derived from an EMBL/GenBank/DDBJ whole genome shotgun (WGS) entry which is preliminary data.</text>
</comment>
<dbReference type="GO" id="GO:0016787">
    <property type="term" value="F:hydrolase activity"/>
    <property type="evidence" value="ECO:0007669"/>
    <property type="project" value="UniProtKB-KW"/>
</dbReference>
<sequence length="159" mass="17509">MRDAPRQPQTLRLPASRLAELESWAVEGTGRAAAARVRDSAGRLALVRNEWADGWFLPGGGVEAGETARAAARREVREETGLDAEVGEPLVVLDQQYCGEDGDKWFTAEYAVFDARADGEITGADALGVHDGEILDARWFESLPEQFHERELLAPYLQE</sequence>
<evidence type="ECO:0000313" key="9">
    <source>
        <dbReference type="Proteomes" id="UP000326865"/>
    </source>
</evidence>
<proteinExistence type="predicted"/>
<dbReference type="InterPro" id="IPR000086">
    <property type="entry name" value="NUDIX_hydrolase_dom"/>
</dbReference>
<reference evidence="7 8" key="1">
    <citation type="submission" date="2019-10" db="EMBL/GenBank/DDBJ databases">
        <title>Unraveling microbial dark matter from salterns through culturing: the case of the genus Halosegnis.</title>
        <authorList>
            <person name="Duran-Viseras A."/>
            <person name="Andrei A.-S."/>
            <person name="Vera-Gargallo B."/>
            <person name="Ghai R."/>
            <person name="Sanchez-Porro C."/>
            <person name="Ventosa A."/>
        </authorList>
    </citation>
    <scope>NUCLEOTIDE SEQUENCE [LARGE SCALE GENOMIC DNA]</scope>
    <source>
        <strain evidence="5 8">F17-44</strain>
        <strain evidence="4 9">F18-79</strain>
        <strain evidence="6 7">F19-13</strain>
    </source>
</reference>
<dbReference type="Proteomes" id="UP000326207">
    <property type="component" value="Unassembled WGS sequence"/>
</dbReference>
<dbReference type="Proteomes" id="UP000326302">
    <property type="component" value="Unassembled WGS sequence"/>
</dbReference>
<dbReference type="SUPFAM" id="SSF55811">
    <property type="entry name" value="Nudix"/>
    <property type="match status" value="1"/>
</dbReference>
<evidence type="ECO:0000313" key="4">
    <source>
        <dbReference type="EMBL" id="KAB7515764.1"/>
    </source>
</evidence>
<keyword evidence="9" id="KW-1185">Reference proteome</keyword>
<dbReference type="RefSeq" id="WP_152119904.1">
    <property type="nucleotide sequence ID" value="NZ_QJOW01000002.1"/>
</dbReference>
<dbReference type="PANTHER" id="PTHR43046:SF14">
    <property type="entry name" value="MUTT_NUDIX FAMILY PROTEIN"/>
    <property type="match status" value="1"/>
</dbReference>
<dbReference type="InterPro" id="IPR015797">
    <property type="entry name" value="NUDIX_hydrolase-like_dom_sf"/>
</dbReference>
<dbReference type="AlphaFoldDB" id="A0A5N5ULQ3"/>
<protein>
    <submittedName>
        <fullName evidence="6">NUDIX domain-containing protein</fullName>
    </submittedName>
</protein>
<dbReference type="Gene3D" id="3.90.79.10">
    <property type="entry name" value="Nucleoside Triphosphate Pyrophosphohydrolase"/>
    <property type="match status" value="1"/>
</dbReference>
<gene>
    <name evidence="4" type="ORF">DM867_01055</name>
    <name evidence="5" type="ORF">DMP03_06585</name>
    <name evidence="6" type="ORF">DP108_00945</name>
</gene>
<dbReference type="EMBL" id="QJOW01000002">
    <property type="protein sequence ID" value="KAB7517021.1"/>
    <property type="molecule type" value="Genomic_DNA"/>
</dbReference>
<dbReference type="InterPro" id="IPR020084">
    <property type="entry name" value="NUDIX_hydrolase_CS"/>
</dbReference>
<evidence type="ECO:0000256" key="1">
    <source>
        <dbReference type="ARBA" id="ARBA00001946"/>
    </source>
</evidence>
<dbReference type="PROSITE" id="PS00893">
    <property type="entry name" value="NUDIX_BOX"/>
    <property type="match status" value="1"/>
</dbReference>
<dbReference type="EMBL" id="QMDY01000001">
    <property type="protein sequence ID" value="KAB7519851.1"/>
    <property type="molecule type" value="Genomic_DNA"/>
</dbReference>
<keyword evidence="2" id="KW-0378">Hydrolase</keyword>
<accession>A0A5N5UHA3</accession>
<organism evidence="6 7">
    <name type="scientific">Halosegnis rubeus</name>
    <dbReference type="NCBI Taxonomy" id="2212850"/>
    <lineage>
        <taxon>Archaea</taxon>
        <taxon>Methanobacteriati</taxon>
        <taxon>Methanobacteriota</taxon>
        <taxon>Stenosarchaea group</taxon>
        <taxon>Halobacteria</taxon>
        <taxon>Halobacteriales</taxon>
        <taxon>Natronomonadaceae</taxon>
        <taxon>Halosegnis</taxon>
    </lineage>
</organism>
<dbReference type="PRINTS" id="PR00502">
    <property type="entry name" value="NUDIXFAMILY"/>
</dbReference>
<feature type="domain" description="Nudix hydrolase" evidence="3">
    <location>
        <begin position="28"/>
        <end position="159"/>
    </location>
</feature>
<evidence type="ECO:0000259" key="3">
    <source>
        <dbReference type="PROSITE" id="PS51462"/>
    </source>
</evidence>
<evidence type="ECO:0000313" key="5">
    <source>
        <dbReference type="EMBL" id="KAB7517021.1"/>
    </source>
</evidence>
<accession>A0A5N5UAV8</accession>
<dbReference type="InterPro" id="IPR020476">
    <property type="entry name" value="Nudix_hydrolase"/>
</dbReference>
<accession>A0A5N5ULQ3</accession>
<evidence type="ECO:0000256" key="2">
    <source>
        <dbReference type="ARBA" id="ARBA00022801"/>
    </source>
</evidence>